<feature type="compositionally biased region" description="Low complexity" evidence="1">
    <location>
        <begin position="1"/>
        <end position="14"/>
    </location>
</feature>
<evidence type="ECO:0000313" key="2">
    <source>
        <dbReference type="EMBL" id="KAJ7031778.1"/>
    </source>
</evidence>
<dbReference type="Proteomes" id="UP001218188">
    <property type="component" value="Unassembled WGS sequence"/>
</dbReference>
<name>A0AAD6WY78_9AGAR</name>
<feature type="region of interest" description="Disordered" evidence="1">
    <location>
        <begin position="1"/>
        <end position="52"/>
    </location>
</feature>
<dbReference type="EMBL" id="JARJCM010000079">
    <property type="protein sequence ID" value="KAJ7031778.1"/>
    <property type="molecule type" value="Genomic_DNA"/>
</dbReference>
<protein>
    <submittedName>
        <fullName evidence="2">Uncharacterized protein</fullName>
    </submittedName>
</protein>
<feature type="region of interest" description="Disordered" evidence="1">
    <location>
        <begin position="107"/>
        <end position="248"/>
    </location>
</feature>
<evidence type="ECO:0000256" key="1">
    <source>
        <dbReference type="SAM" id="MobiDB-lite"/>
    </source>
</evidence>
<evidence type="ECO:0000313" key="3">
    <source>
        <dbReference type="Proteomes" id="UP001218188"/>
    </source>
</evidence>
<feature type="compositionally biased region" description="Acidic residues" evidence="1">
    <location>
        <begin position="32"/>
        <end position="42"/>
    </location>
</feature>
<proteinExistence type="predicted"/>
<comment type="caution">
    <text evidence="2">The sequence shown here is derived from an EMBL/GenBank/DDBJ whole genome shotgun (WGS) entry which is preliminary data.</text>
</comment>
<accession>A0AAD6WY78</accession>
<organism evidence="2 3">
    <name type="scientific">Mycena alexandri</name>
    <dbReference type="NCBI Taxonomy" id="1745969"/>
    <lineage>
        <taxon>Eukaryota</taxon>
        <taxon>Fungi</taxon>
        <taxon>Dikarya</taxon>
        <taxon>Basidiomycota</taxon>
        <taxon>Agaricomycotina</taxon>
        <taxon>Agaricomycetes</taxon>
        <taxon>Agaricomycetidae</taxon>
        <taxon>Agaricales</taxon>
        <taxon>Marasmiineae</taxon>
        <taxon>Mycenaceae</taxon>
        <taxon>Mycena</taxon>
    </lineage>
</organism>
<dbReference type="AlphaFoldDB" id="A0AAD6WY78"/>
<feature type="compositionally biased region" description="Basic and acidic residues" evidence="1">
    <location>
        <begin position="164"/>
        <end position="173"/>
    </location>
</feature>
<keyword evidence="3" id="KW-1185">Reference proteome</keyword>
<gene>
    <name evidence="2" type="ORF">C8F04DRAFT_1262638</name>
</gene>
<sequence length="649" mass="73518">MLQASTSAAAAGSGVQSIPTPVDDAYLSDLSDLSDSDTEDEMAPTGNNLLQGDFFRRDCDTEELLAFYIKDRDPDRRGDPVEDLKDFHASHILDAFAPRRSARIRHLLNKNQEPPSTAGEGERKRKRKRKRNEDVAPQGKVPIPRFKVPRVGDTRNGPWINREGGLKAPDHDWSTLSVPWKEPDPSSARVAGPSSQPIAGPSWSPIVPPPPLPLTPQQKKNKRRGKGAQQGHRGGQLTKHKDGSNPGWDNALEHRVFATSDVVKSPTFSLLHHASVSPRGWQGRPPPKPVREEIRHLYLKKPDAEALYPWLQTFTPIHYKMPNGPHDPTRERGTFLVDRKGIIFLYRSYRAQWAAARIDEIEEAQKVLVGNDLEDASIQASFETGLRGKHMAIIFGHARQSQETPQLVLWGRQNSDRVERFRNLKIFKDILGWVCSIFRTIWPALAARFKADADWHREHHGIEPMFDLFWNFCWNASFPDQRRTHAYPHVDGKNQLSCCFIFTFVLKSGAKFNHKVRTWLALWEADAILELPPWTLTGYPSALFYHFNIDVHKLQTVWTEVDVERPTQENSHPVAQAGDETGRGSMVFFSQSSMRVGPITGYDTQKMADEAGFDVHLDPNLSLKEAFERSAFQTPLPAHVVERFSAYES</sequence>
<reference evidence="2" key="1">
    <citation type="submission" date="2023-03" db="EMBL/GenBank/DDBJ databases">
        <title>Massive genome expansion in bonnet fungi (Mycena s.s.) driven by repeated elements and novel gene families across ecological guilds.</title>
        <authorList>
            <consortium name="Lawrence Berkeley National Laboratory"/>
            <person name="Harder C.B."/>
            <person name="Miyauchi S."/>
            <person name="Viragh M."/>
            <person name="Kuo A."/>
            <person name="Thoen E."/>
            <person name="Andreopoulos B."/>
            <person name="Lu D."/>
            <person name="Skrede I."/>
            <person name="Drula E."/>
            <person name="Henrissat B."/>
            <person name="Morin E."/>
            <person name="Kohler A."/>
            <person name="Barry K."/>
            <person name="LaButti K."/>
            <person name="Morin E."/>
            <person name="Salamov A."/>
            <person name="Lipzen A."/>
            <person name="Mereny Z."/>
            <person name="Hegedus B."/>
            <person name="Baldrian P."/>
            <person name="Stursova M."/>
            <person name="Weitz H."/>
            <person name="Taylor A."/>
            <person name="Grigoriev I.V."/>
            <person name="Nagy L.G."/>
            <person name="Martin F."/>
            <person name="Kauserud H."/>
        </authorList>
    </citation>
    <scope>NUCLEOTIDE SEQUENCE</scope>
    <source>
        <strain evidence="2">CBHHK200</strain>
    </source>
</reference>